<evidence type="ECO:0000313" key="3">
    <source>
        <dbReference type="Proteomes" id="UP001247620"/>
    </source>
</evidence>
<name>A0ABU1TH14_9SPHI</name>
<protein>
    <recommendedName>
        <fullName evidence="4">MG2 domain-containing protein</fullName>
    </recommendedName>
</protein>
<dbReference type="Gene3D" id="2.60.40.1930">
    <property type="match status" value="1"/>
</dbReference>
<dbReference type="RefSeq" id="WP_310100923.1">
    <property type="nucleotide sequence ID" value="NZ_JAVDUU010000004.1"/>
</dbReference>
<dbReference type="Proteomes" id="UP001247620">
    <property type="component" value="Unassembled WGS sequence"/>
</dbReference>
<dbReference type="EMBL" id="JAVDUU010000004">
    <property type="protein sequence ID" value="MDR6944539.1"/>
    <property type="molecule type" value="Genomic_DNA"/>
</dbReference>
<comment type="caution">
    <text evidence="2">The sequence shown here is derived from an EMBL/GenBank/DDBJ whole genome shotgun (WGS) entry which is preliminary data.</text>
</comment>
<keyword evidence="3" id="KW-1185">Reference proteome</keyword>
<keyword evidence="1" id="KW-0732">Signal</keyword>
<evidence type="ECO:0000313" key="2">
    <source>
        <dbReference type="EMBL" id="MDR6944539.1"/>
    </source>
</evidence>
<sequence length="906" mass="100099">MISRKFLLVISLLLPFSFAAFAQQDSIPLSTVIEKTAKFQSSYPIEKVYLHMDKPYYAVGDTIWFKAYVTVEKHQPSGLSGVVYVDVINSQDSVMENLRLPVKNGFANGNITLSGDTYKQGSYRIRAYTNWMRNFDADYFYDHTINVGNAIDNQVNTFITYKSKAKSTTVKVDADITYKDPANNPYADRRVSWQLIRNGDAVSKGSGRTDAKGHLIVDIPENDPAIITSGSLVTAIDMGERKSVTNSFSLKGAVKGYDVQFFPESGQLTNGIRSKIAFKAINSKGLGVDVKGTVTDDQGTVLANLTTAHLGMGVFAITPETGKAYTAHITFDDGSQATYKLPRVQAMGINLAVYSPDPDNLTVKISANELFLQRKQNKSFYLVAQSGGVVYYAAQTVLQNLVYSANIPKSKFPTGIIQLTLFSSGGYALCERVIFVQHNDQLNLTLKTDKPSYTTRQNVKIAVSAKANTTPVVGSFSVAVVDDTSVPTNEDAESTILSNLLLTSDLKGYIEKPNYYFNKPDQEKLDNLDILMLTQGYRRFSYEDILADKNPPIFIAPEQGIEVSGILRTTTGLPVGKANIRLLIPDRNFSTETITDLSGNFKFSNVVVMDTSKITLSARNNVNSKNLVINVNGELYQKLSKNPNQPDEIVNIDSAMRPYLDNARRQYQNSRVLKEVVVKSTKFEKKPSHNDFGTFAGLPGQADHEISGDQLKDCPLLVNCLSTMAFGLTYVDNNFYITRDYNAGKKVPVQIYVGSMPVDVNFLSTITGAEVASVEIFLKDGVSGINRMNQTNGVLIINKKVIKKQKITLAQLQALIPKQNVVTFAIQGYNKAREFYMPKYDVTKAGALGADLRNTIYWNPKIITDKNGVASFNFFNSDARGSYRAIIEGLDSEGNLGRQVIHFGVK</sequence>
<evidence type="ECO:0000256" key="1">
    <source>
        <dbReference type="SAM" id="SignalP"/>
    </source>
</evidence>
<evidence type="ECO:0008006" key="4">
    <source>
        <dbReference type="Google" id="ProtNLM"/>
    </source>
</evidence>
<feature type="chain" id="PRO_5047022067" description="MG2 domain-containing protein" evidence="1">
    <location>
        <begin position="23"/>
        <end position="906"/>
    </location>
</feature>
<gene>
    <name evidence="2" type="ORF">J2W55_004399</name>
</gene>
<organism evidence="2 3">
    <name type="scientific">Mucilaginibacter pocheonensis</name>
    <dbReference type="NCBI Taxonomy" id="398050"/>
    <lineage>
        <taxon>Bacteria</taxon>
        <taxon>Pseudomonadati</taxon>
        <taxon>Bacteroidota</taxon>
        <taxon>Sphingobacteriia</taxon>
        <taxon>Sphingobacteriales</taxon>
        <taxon>Sphingobacteriaceae</taxon>
        <taxon>Mucilaginibacter</taxon>
    </lineage>
</organism>
<reference evidence="2 3" key="1">
    <citation type="submission" date="2023-07" db="EMBL/GenBank/DDBJ databases">
        <title>Sorghum-associated microbial communities from plants grown in Nebraska, USA.</title>
        <authorList>
            <person name="Schachtman D."/>
        </authorList>
    </citation>
    <scope>NUCLEOTIDE SEQUENCE [LARGE SCALE GENOMIC DNA]</scope>
    <source>
        <strain evidence="2 3">3262</strain>
    </source>
</reference>
<accession>A0ABU1TH14</accession>
<proteinExistence type="predicted"/>
<feature type="signal peptide" evidence="1">
    <location>
        <begin position="1"/>
        <end position="22"/>
    </location>
</feature>